<keyword evidence="3" id="KW-1185">Reference proteome</keyword>
<dbReference type="OrthoDB" id="264795at2759"/>
<evidence type="ECO:0000259" key="1">
    <source>
        <dbReference type="Pfam" id="PF03399"/>
    </source>
</evidence>
<accession>A0A4U5NHW5</accession>
<dbReference type="InterPro" id="IPR045107">
    <property type="entry name" value="SAC3/GANP/THP3"/>
</dbReference>
<reference evidence="2 3" key="1">
    <citation type="journal article" date="2015" name="Genome Biol.">
        <title>Comparative genomics of Steinernema reveals deeply conserved gene regulatory networks.</title>
        <authorList>
            <person name="Dillman A.R."/>
            <person name="Macchietto M."/>
            <person name="Porter C.F."/>
            <person name="Rogers A."/>
            <person name="Williams B."/>
            <person name="Antoshechkin I."/>
            <person name="Lee M.M."/>
            <person name="Goodwin Z."/>
            <person name="Lu X."/>
            <person name="Lewis E.E."/>
            <person name="Goodrich-Blair H."/>
            <person name="Stock S.P."/>
            <person name="Adams B.J."/>
            <person name="Sternberg P.W."/>
            <person name="Mortazavi A."/>
        </authorList>
    </citation>
    <scope>NUCLEOTIDE SEQUENCE [LARGE SCALE GENOMIC DNA]</scope>
    <source>
        <strain evidence="2 3">ALL</strain>
    </source>
</reference>
<proteinExistence type="predicted"/>
<evidence type="ECO:0000313" key="2">
    <source>
        <dbReference type="EMBL" id="TKR82251.1"/>
    </source>
</evidence>
<dbReference type="Proteomes" id="UP000298663">
    <property type="component" value="Unassembled WGS sequence"/>
</dbReference>
<reference evidence="2 3" key="2">
    <citation type="journal article" date="2019" name="G3 (Bethesda)">
        <title>Hybrid Assembly of the Genome of the Entomopathogenic Nematode Steinernema carpocapsae Identifies the X-Chromosome.</title>
        <authorList>
            <person name="Serra L."/>
            <person name="Macchietto M."/>
            <person name="Macias-Munoz A."/>
            <person name="McGill C.J."/>
            <person name="Rodriguez I.M."/>
            <person name="Rodriguez B."/>
            <person name="Murad R."/>
            <person name="Mortazavi A."/>
        </authorList>
    </citation>
    <scope>NUCLEOTIDE SEQUENCE [LARGE SCALE GENOMIC DNA]</scope>
    <source>
        <strain evidence="2 3">ALL</strain>
    </source>
</reference>
<comment type="caution">
    <text evidence="2">The sequence shown here is derived from an EMBL/GenBank/DDBJ whole genome shotgun (WGS) entry which is preliminary data.</text>
</comment>
<protein>
    <recommendedName>
        <fullName evidence="1">SAC3/GANP/THP3 conserved domain-containing protein</fullName>
    </recommendedName>
</protein>
<dbReference type="STRING" id="34508.A0A4U5NHW5"/>
<sequence>MVHNANVMCCLKEIRFREKNRLIHAMETENPLGSSRTPVHVKMVKEYSRSAAGRDVKATFKVRSYQELKTSTEYLLSLISTSDTLPWSMVYDFVMDRLRAVRQDMTVGRVSAQESRELLEAMLPFYFKAMKRCETESCRSYDKKLHMTQLEECVTKWKTLYEKLGSVNTTIIACYLLHNCRQSWSLQLCYEWKHVFPWHLWRDLTYVLLAWRMRNAIGFFRTWRKLDSDTMRSALHPSLAELRKDFLVSVSAAYRGRNLQMPVEVLTKWTNLSSDEELLKLVEENIALAEKPTETISFFGSTLRA</sequence>
<dbReference type="PANTHER" id="PTHR12436:SF3">
    <property type="entry name" value="GERMINAL-CENTER ASSOCIATED NUCLEAR PROTEIN"/>
    <property type="match status" value="1"/>
</dbReference>
<name>A0A4U5NHW5_STECR</name>
<dbReference type="PANTHER" id="PTHR12436">
    <property type="entry name" value="80 KDA MCM3-ASSOCIATED PROTEIN"/>
    <property type="match status" value="1"/>
</dbReference>
<dbReference type="GO" id="GO:0006406">
    <property type="term" value="P:mRNA export from nucleus"/>
    <property type="evidence" value="ECO:0007669"/>
    <property type="project" value="TreeGrafter"/>
</dbReference>
<organism evidence="2 3">
    <name type="scientific">Steinernema carpocapsae</name>
    <name type="common">Entomopathogenic nematode</name>
    <dbReference type="NCBI Taxonomy" id="34508"/>
    <lineage>
        <taxon>Eukaryota</taxon>
        <taxon>Metazoa</taxon>
        <taxon>Ecdysozoa</taxon>
        <taxon>Nematoda</taxon>
        <taxon>Chromadorea</taxon>
        <taxon>Rhabditida</taxon>
        <taxon>Tylenchina</taxon>
        <taxon>Panagrolaimomorpha</taxon>
        <taxon>Strongyloidoidea</taxon>
        <taxon>Steinernematidae</taxon>
        <taxon>Steinernema</taxon>
    </lineage>
</organism>
<gene>
    <name evidence="2" type="ORF">L596_016000</name>
</gene>
<dbReference type="GO" id="GO:0070390">
    <property type="term" value="C:transcription export complex 2"/>
    <property type="evidence" value="ECO:0007669"/>
    <property type="project" value="TreeGrafter"/>
</dbReference>
<dbReference type="EMBL" id="AZBU02000004">
    <property type="protein sequence ID" value="TKR82251.1"/>
    <property type="molecule type" value="Genomic_DNA"/>
</dbReference>
<dbReference type="Pfam" id="PF03399">
    <property type="entry name" value="SAC3_GANP"/>
    <property type="match status" value="1"/>
</dbReference>
<dbReference type="Gene3D" id="1.25.40.990">
    <property type="match status" value="1"/>
</dbReference>
<feature type="domain" description="SAC3/GANP/THP3 conserved" evidence="1">
    <location>
        <begin position="8"/>
        <end position="284"/>
    </location>
</feature>
<dbReference type="GO" id="GO:0005737">
    <property type="term" value="C:cytoplasm"/>
    <property type="evidence" value="ECO:0007669"/>
    <property type="project" value="TreeGrafter"/>
</dbReference>
<dbReference type="InterPro" id="IPR005062">
    <property type="entry name" value="SAC3/GANP/THP3_conserved"/>
</dbReference>
<dbReference type="AlphaFoldDB" id="A0A4U5NHW5"/>
<evidence type="ECO:0000313" key="3">
    <source>
        <dbReference type="Proteomes" id="UP000298663"/>
    </source>
</evidence>